<accession>A0A0C9Y1Z1</accession>
<protein>
    <submittedName>
        <fullName evidence="2">Uncharacterized protein</fullName>
    </submittedName>
</protein>
<dbReference type="EMBL" id="KN838598">
    <property type="protein sequence ID" value="KIK02068.1"/>
    <property type="molecule type" value="Genomic_DNA"/>
</dbReference>
<dbReference type="Proteomes" id="UP000054477">
    <property type="component" value="Unassembled WGS sequence"/>
</dbReference>
<reference evidence="2 3" key="1">
    <citation type="submission" date="2014-04" db="EMBL/GenBank/DDBJ databases">
        <authorList>
            <consortium name="DOE Joint Genome Institute"/>
            <person name="Kuo A."/>
            <person name="Kohler A."/>
            <person name="Nagy L.G."/>
            <person name="Floudas D."/>
            <person name="Copeland A."/>
            <person name="Barry K.W."/>
            <person name="Cichocki N."/>
            <person name="Veneault-Fourrey C."/>
            <person name="LaButti K."/>
            <person name="Lindquist E.A."/>
            <person name="Lipzen A."/>
            <person name="Lundell T."/>
            <person name="Morin E."/>
            <person name="Murat C."/>
            <person name="Sun H."/>
            <person name="Tunlid A."/>
            <person name="Henrissat B."/>
            <person name="Grigoriev I.V."/>
            <person name="Hibbett D.S."/>
            <person name="Martin F."/>
            <person name="Nordberg H.P."/>
            <person name="Cantor M.N."/>
            <person name="Hua S.X."/>
        </authorList>
    </citation>
    <scope>NUCLEOTIDE SEQUENCE [LARGE SCALE GENOMIC DNA]</scope>
    <source>
        <strain evidence="2 3">LaAM-08-1</strain>
    </source>
</reference>
<keyword evidence="3" id="KW-1185">Reference proteome</keyword>
<organism evidence="2 3">
    <name type="scientific">Laccaria amethystina LaAM-08-1</name>
    <dbReference type="NCBI Taxonomy" id="1095629"/>
    <lineage>
        <taxon>Eukaryota</taxon>
        <taxon>Fungi</taxon>
        <taxon>Dikarya</taxon>
        <taxon>Basidiomycota</taxon>
        <taxon>Agaricomycotina</taxon>
        <taxon>Agaricomycetes</taxon>
        <taxon>Agaricomycetidae</taxon>
        <taxon>Agaricales</taxon>
        <taxon>Agaricineae</taxon>
        <taxon>Hydnangiaceae</taxon>
        <taxon>Laccaria</taxon>
    </lineage>
</organism>
<dbReference type="HOGENOM" id="CLU_1124714_0_0_1"/>
<feature type="compositionally biased region" description="Low complexity" evidence="1">
    <location>
        <begin position="202"/>
        <end position="212"/>
    </location>
</feature>
<reference evidence="3" key="2">
    <citation type="submission" date="2015-01" db="EMBL/GenBank/DDBJ databases">
        <title>Evolutionary Origins and Diversification of the Mycorrhizal Mutualists.</title>
        <authorList>
            <consortium name="DOE Joint Genome Institute"/>
            <consortium name="Mycorrhizal Genomics Consortium"/>
            <person name="Kohler A."/>
            <person name="Kuo A."/>
            <person name="Nagy L.G."/>
            <person name="Floudas D."/>
            <person name="Copeland A."/>
            <person name="Barry K.W."/>
            <person name="Cichocki N."/>
            <person name="Veneault-Fourrey C."/>
            <person name="LaButti K."/>
            <person name="Lindquist E.A."/>
            <person name="Lipzen A."/>
            <person name="Lundell T."/>
            <person name="Morin E."/>
            <person name="Murat C."/>
            <person name="Riley R."/>
            <person name="Ohm R."/>
            <person name="Sun H."/>
            <person name="Tunlid A."/>
            <person name="Henrissat B."/>
            <person name="Grigoriev I.V."/>
            <person name="Hibbett D.S."/>
            <person name="Martin F."/>
        </authorList>
    </citation>
    <scope>NUCLEOTIDE SEQUENCE [LARGE SCALE GENOMIC DNA]</scope>
    <source>
        <strain evidence="3">LaAM-08-1</strain>
    </source>
</reference>
<dbReference type="AlphaFoldDB" id="A0A0C9Y1Z1"/>
<dbReference type="OrthoDB" id="2534923at2759"/>
<gene>
    <name evidence="2" type="ORF">K443DRAFT_542872</name>
</gene>
<proteinExistence type="predicted"/>
<evidence type="ECO:0000313" key="3">
    <source>
        <dbReference type="Proteomes" id="UP000054477"/>
    </source>
</evidence>
<evidence type="ECO:0000256" key="1">
    <source>
        <dbReference type="SAM" id="MobiDB-lite"/>
    </source>
</evidence>
<feature type="compositionally biased region" description="Acidic residues" evidence="1">
    <location>
        <begin position="32"/>
        <end position="44"/>
    </location>
</feature>
<sequence>MFCQARGKLGMTDRTGGPSLPNYVHRRRPENCEEEDGLGGEGEDAGALNARSGARNDEEDERLQRQDIALAQSLRLRAEGLEKVVMSMLPPPIHPINNDVITTPPTSPKLKLSKHPYTLLNGVRLHLFACQAPHPAYRHTHPSTPKTEHTPPTPIPASSSDLPEGLIPLATVSGAFSPQPPQPPPIAPYATHTPWTYPQQFSSSSSPSSAPSKRTRSLHTAGIEYQTVNPRLRSIADDTSTQAMRFA</sequence>
<evidence type="ECO:0000313" key="2">
    <source>
        <dbReference type="EMBL" id="KIK02068.1"/>
    </source>
</evidence>
<name>A0A0C9Y1Z1_9AGAR</name>
<feature type="compositionally biased region" description="Pro residues" evidence="1">
    <location>
        <begin position="178"/>
        <end position="187"/>
    </location>
</feature>
<feature type="region of interest" description="Disordered" evidence="1">
    <location>
        <begin position="136"/>
        <end position="225"/>
    </location>
</feature>
<feature type="region of interest" description="Disordered" evidence="1">
    <location>
        <begin position="1"/>
        <end position="62"/>
    </location>
</feature>
<dbReference type="STRING" id="1095629.A0A0C9Y1Z1"/>